<dbReference type="Proteomes" id="UP000033519">
    <property type="component" value="Unassembled WGS sequence"/>
</dbReference>
<dbReference type="OrthoDB" id="9815592at2"/>
<protein>
    <submittedName>
        <fullName evidence="5">Acetyltransferase</fullName>
    </submittedName>
    <submittedName>
        <fullName evidence="6">Phosphonate metabolim protein, transferase hexapeptide repeat family</fullName>
    </submittedName>
</protein>
<name>A0A0F5Q3E8_9HYPH</name>
<dbReference type="Pfam" id="PF00132">
    <property type="entry name" value="Hexapep"/>
    <property type="match status" value="1"/>
</dbReference>
<reference evidence="6 8" key="2">
    <citation type="submission" date="2016-10" db="EMBL/GenBank/DDBJ databases">
        <authorList>
            <person name="de Groot N.N."/>
        </authorList>
    </citation>
    <scope>NUCLEOTIDE SEQUENCE [LARGE SCALE GENOMIC DNA]</scope>
    <source>
        <strain evidence="6 8">CGMCC 1.10210</strain>
    </source>
</reference>
<dbReference type="PATRIC" id="fig|728005.3.peg.88"/>
<accession>A0A0F5Q3E8</accession>
<dbReference type="SUPFAM" id="SSF51161">
    <property type="entry name" value="Trimeric LpxA-like enzymes"/>
    <property type="match status" value="1"/>
</dbReference>
<dbReference type="GO" id="GO:0016746">
    <property type="term" value="F:acyltransferase activity"/>
    <property type="evidence" value="ECO:0007669"/>
    <property type="project" value="UniProtKB-KW"/>
</dbReference>
<dbReference type="EMBL" id="FOMB01000017">
    <property type="protein sequence ID" value="SFC99914.1"/>
    <property type="molecule type" value="Genomic_DNA"/>
</dbReference>
<dbReference type="InterPro" id="IPR018357">
    <property type="entry name" value="Hexapep_transf_CS"/>
</dbReference>
<evidence type="ECO:0000313" key="7">
    <source>
        <dbReference type="Proteomes" id="UP000033519"/>
    </source>
</evidence>
<evidence type="ECO:0000313" key="6">
    <source>
        <dbReference type="EMBL" id="SFC99914.1"/>
    </source>
</evidence>
<comment type="similarity">
    <text evidence="1">Belongs to the transferase hexapeptide repeat family.</text>
</comment>
<evidence type="ECO:0000256" key="4">
    <source>
        <dbReference type="ARBA" id="ARBA00023315"/>
    </source>
</evidence>
<dbReference type="InterPro" id="IPR011004">
    <property type="entry name" value="Trimer_LpxA-like_sf"/>
</dbReference>
<evidence type="ECO:0000256" key="1">
    <source>
        <dbReference type="ARBA" id="ARBA00007274"/>
    </source>
</evidence>
<evidence type="ECO:0000313" key="5">
    <source>
        <dbReference type="EMBL" id="KKC34584.1"/>
    </source>
</evidence>
<proteinExistence type="inferred from homology"/>
<evidence type="ECO:0000256" key="2">
    <source>
        <dbReference type="ARBA" id="ARBA00022679"/>
    </source>
</evidence>
<dbReference type="InterPro" id="IPR017694">
    <property type="entry name" value="Phosphonate_tfrase_rpt"/>
</dbReference>
<dbReference type="PANTHER" id="PTHR43300">
    <property type="entry name" value="ACETYLTRANSFERASE"/>
    <property type="match status" value="1"/>
</dbReference>
<dbReference type="CDD" id="cd03349">
    <property type="entry name" value="LbH_XAT"/>
    <property type="match status" value="1"/>
</dbReference>
<reference evidence="5 7" key="1">
    <citation type="submission" date="2015-03" db="EMBL/GenBank/DDBJ databases">
        <authorList>
            <person name="Lepp D."/>
            <person name="Hassan Y.I."/>
            <person name="Li X.-Z."/>
            <person name="Zhou T."/>
        </authorList>
    </citation>
    <scope>NUCLEOTIDE SEQUENCE [LARGE SCALE GENOMIC DNA]</scope>
    <source>
        <strain evidence="5 7">Cr7-05</strain>
    </source>
</reference>
<dbReference type="Gene3D" id="2.160.10.10">
    <property type="entry name" value="Hexapeptide repeat proteins"/>
    <property type="match status" value="1"/>
</dbReference>
<keyword evidence="2 6" id="KW-0808">Transferase</keyword>
<dbReference type="InterPro" id="IPR001451">
    <property type="entry name" value="Hexapep"/>
</dbReference>
<dbReference type="PANTHER" id="PTHR43300:SF11">
    <property type="entry name" value="ACETYLTRANSFERASE RV3034C-RELATED"/>
    <property type="match status" value="1"/>
</dbReference>
<dbReference type="EMBL" id="LAPV01000011">
    <property type="protein sequence ID" value="KKC34584.1"/>
    <property type="molecule type" value="Genomic_DNA"/>
</dbReference>
<dbReference type="InterPro" id="IPR050179">
    <property type="entry name" value="Trans_hexapeptide_repeat"/>
</dbReference>
<dbReference type="STRING" id="728005.SAMN04488059_1179"/>
<evidence type="ECO:0000256" key="3">
    <source>
        <dbReference type="ARBA" id="ARBA00022737"/>
    </source>
</evidence>
<dbReference type="Proteomes" id="UP000182258">
    <property type="component" value="Unassembled WGS sequence"/>
</dbReference>
<dbReference type="NCBIfam" id="TIGR03308">
    <property type="entry name" value="phn_thr-fam"/>
    <property type="match status" value="1"/>
</dbReference>
<keyword evidence="3" id="KW-0677">Repeat</keyword>
<evidence type="ECO:0000313" key="8">
    <source>
        <dbReference type="Proteomes" id="UP000182258"/>
    </source>
</evidence>
<gene>
    <name evidence="6" type="ORF">SAMN04488059_1179</name>
    <name evidence="5" type="ORF">WH91_01650</name>
</gene>
<organism evidence="6 8">
    <name type="scientific">Devosia psychrophila</name>
    <dbReference type="NCBI Taxonomy" id="728005"/>
    <lineage>
        <taxon>Bacteria</taxon>
        <taxon>Pseudomonadati</taxon>
        <taxon>Pseudomonadota</taxon>
        <taxon>Alphaproteobacteria</taxon>
        <taxon>Hyphomicrobiales</taxon>
        <taxon>Devosiaceae</taxon>
        <taxon>Devosia</taxon>
    </lineage>
</organism>
<dbReference type="PROSITE" id="PS00101">
    <property type="entry name" value="HEXAPEP_TRANSFERASES"/>
    <property type="match status" value="1"/>
</dbReference>
<keyword evidence="7" id="KW-1185">Reference proteome</keyword>
<keyword evidence="4" id="KW-0012">Acyltransferase</keyword>
<sequence>MTRLGEQPCIHPTAQVSNSTLGRYTEIGAGCHVSRSSIGDYSYCVENTQIAYATIGKFANIASHARIYASMHPMERASLHHFTYRSAWYFEGEQDDQEFFDWRAGQGISIGHDTWIGHGAVIMPGITIGNGAIIGSNAVVTKDVADFGIAVGVPARTIKQRFTDDVASRLDAMAWWDWDHEKLHEALPDFRKLGIEAFLEKYAP</sequence>
<dbReference type="RefSeq" id="WP_046169277.1">
    <property type="nucleotide sequence ID" value="NZ_FOMB01000017.1"/>
</dbReference>
<dbReference type="AlphaFoldDB" id="A0A0F5Q3E8"/>